<feature type="domain" description="YncI copper-binding" evidence="4">
    <location>
        <begin position="25"/>
        <end position="148"/>
    </location>
</feature>
<dbReference type="Proteomes" id="UP000034455">
    <property type="component" value="Unassembled WGS sequence"/>
</dbReference>
<dbReference type="GeneID" id="78333118"/>
<name>A0A0F5XD95_STACC</name>
<dbReference type="AlphaFoldDB" id="A0A0F5XD95"/>
<feature type="signal peptide" evidence="3">
    <location>
        <begin position="1"/>
        <end position="24"/>
    </location>
</feature>
<comment type="caution">
    <text evidence="5">The sequence shown here is derived from an EMBL/GenBank/DDBJ whole genome shotgun (WGS) entry which is preliminary data.</text>
</comment>
<keyword evidence="3" id="KW-0732">Signal</keyword>
<dbReference type="Pfam" id="PF07987">
    <property type="entry name" value="DUF1775"/>
    <property type="match status" value="1"/>
</dbReference>
<dbReference type="PATRIC" id="fig|74704.4.peg.63"/>
<protein>
    <submittedName>
        <fullName evidence="5">Membrane protein in copper uptake, YcnI</fullName>
    </submittedName>
</protein>
<dbReference type="RefSeq" id="WP_019468850.1">
    <property type="nucleotide sequence ID" value="NZ_BKAS01000019.1"/>
</dbReference>
<feature type="transmembrane region" description="Helical" evidence="2">
    <location>
        <begin position="169"/>
        <end position="187"/>
    </location>
</feature>
<evidence type="ECO:0000256" key="3">
    <source>
        <dbReference type="SAM" id="SignalP"/>
    </source>
</evidence>
<evidence type="ECO:0000256" key="1">
    <source>
        <dbReference type="SAM" id="MobiDB-lite"/>
    </source>
</evidence>
<gene>
    <name evidence="5" type="ORF">UF66_1660</name>
</gene>
<sequence length="194" mass="21611">MKRQFILAIAVCFTVLVFSKSAHAHVTMNPDTSEPGSYEKYDVRVPVEKEANTTKIELKVPKGVNVVGVAPQETFDHKLTKDDDGNITKITWTAKDKGIGPNEFVDLPIQVANPDKEGEFKWDAYQTYDDGETVKWNGDEDAEKPSPMTKVSKKADVDSENNQSGNDSIALWIVSIIAIILALIAIFKKSRKER</sequence>
<organism evidence="5 6">
    <name type="scientific">Staphylococcus cohnii subsp. cohnii</name>
    <dbReference type="NCBI Taxonomy" id="74704"/>
    <lineage>
        <taxon>Bacteria</taxon>
        <taxon>Bacillati</taxon>
        <taxon>Bacillota</taxon>
        <taxon>Bacilli</taxon>
        <taxon>Bacillales</taxon>
        <taxon>Staphylococcaceae</taxon>
        <taxon>Staphylococcus</taxon>
        <taxon>Staphylococcus cohnii species complex</taxon>
    </lineage>
</organism>
<evidence type="ECO:0000313" key="5">
    <source>
        <dbReference type="EMBL" id="KKI62909.1"/>
    </source>
</evidence>
<reference evidence="5 6" key="1">
    <citation type="submission" date="2015-03" db="EMBL/GenBank/DDBJ databases">
        <title>Genome Assembly of Staphylococcus cohnii subsp. cohnii strain G22B2.</title>
        <authorList>
            <person name="Nair G."/>
            <person name="Kaur G."/>
            <person name="Khatri I."/>
            <person name="Singh N.K."/>
            <person name="Sathyabama S."/>
            <person name="Maurya S.K."/>
            <person name="Subramanian S."/>
            <person name="Agrewala J.N."/>
            <person name="Mayilraj S."/>
        </authorList>
    </citation>
    <scope>NUCLEOTIDE SEQUENCE [LARGE SCALE GENOMIC DNA]</scope>
    <source>
        <strain evidence="5 6">G22B2</strain>
    </source>
</reference>
<keyword evidence="2" id="KW-0472">Membrane</keyword>
<dbReference type="EMBL" id="LAKJ01000027">
    <property type="protein sequence ID" value="KKI62909.1"/>
    <property type="molecule type" value="Genomic_DNA"/>
</dbReference>
<dbReference type="InterPro" id="IPR012533">
    <property type="entry name" value="YcnI-copper_dom"/>
</dbReference>
<evidence type="ECO:0000313" key="6">
    <source>
        <dbReference type="Proteomes" id="UP000034455"/>
    </source>
</evidence>
<dbReference type="Gene3D" id="2.60.40.2230">
    <property type="entry name" value="Uncharacterised protein YcnI-like PF07987, DUF1775"/>
    <property type="match status" value="1"/>
</dbReference>
<feature type="region of interest" description="Disordered" evidence="1">
    <location>
        <begin position="135"/>
        <end position="163"/>
    </location>
</feature>
<evidence type="ECO:0000259" key="4">
    <source>
        <dbReference type="Pfam" id="PF07987"/>
    </source>
</evidence>
<keyword evidence="2" id="KW-0812">Transmembrane</keyword>
<dbReference type="InterPro" id="IPR038507">
    <property type="entry name" value="YcnI-like_sf"/>
</dbReference>
<feature type="chain" id="PRO_5014226425" evidence="3">
    <location>
        <begin position="25"/>
        <end position="194"/>
    </location>
</feature>
<accession>A0A0F5XD95</accession>
<evidence type="ECO:0000256" key="2">
    <source>
        <dbReference type="SAM" id="Phobius"/>
    </source>
</evidence>
<proteinExistence type="predicted"/>
<dbReference type="CDD" id="cd08545">
    <property type="entry name" value="YcnI_like"/>
    <property type="match status" value="1"/>
</dbReference>
<keyword evidence="2" id="KW-1133">Transmembrane helix</keyword>